<keyword evidence="3" id="KW-1185">Reference proteome</keyword>
<sequence>MAGAVSVALILAVVVAITTSFRLMAGEHRQAISLSSSATLSSPTEHSVLEAPDFSGHIVKRQVDPNFTCLERIPGYYADPAFDCQVFHVCVTESLMYSFMCPNLTAFNQQYFVCDHIFNVDCASAEQLYNLNEQLGDEEQEFTGR</sequence>
<reference evidence="2" key="1">
    <citation type="journal article" date="2021" name="Sci. Adv.">
        <title>The American lobster genome reveals insights on longevity, neural, and immune adaptations.</title>
        <authorList>
            <person name="Polinski J.M."/>
            <person name="Zimin A.V."/>
            <person name="Clark K.F."/>
            <person name="Kohn A.B."/>
            <person name="Sadowski N."/>
            <person name="Timp W."/>
            <person name="Ptitsyn A."/>
            <person name="Khanna P."/>
            <person name="Romanova D.Y."/>
            <person name="Williams P."/>
            <person name="Greenwood S.J."/>
            <person name="Moroz L.L."/>
            <person name="Walt D.R."/>
            <person name="Bodnar A.G."/>
        </authorList>
    </citation>
    <scope>NUCLEOTIDE SEQUENCE</scope>
    <source>
        <strain evidence="2">GMGI-L3</strain>
    </source>
</reference>
<dbReference type="SMART" id="SM00494">
    <property type="entry name" value="ChtBD2"/>
    <property type="match status" value="1"/>
</dbReference>
<name>A0A8J5MUK7_HOMAM</name>
<dbReference type="GO" id="GO:0005576">
    <property type="term" value="C:extracellular region"/>
    <property type="evidence" value="ECO:0007669"/>
    <property type="project" value="InterPro"/>
</dbReference>
<accession>A0A8J5MUK7</accession>
<evidence type="ECO:0000313" key="3">
    <source>
        <dbReference type="Proteomes" id="UP000747542"/>
    </source>
</evidence>
<dbReference type="OrthoDB" id="6364363at2759"/>
<feature type="domain" description="Chitin-binding type-2" evidence="1">
    <location>
        <begin position="66"/>
        <end position="124"/>
    </location>
</feature>
<dbReference type="InterPro" id="IPR002557">
    <property type="entry name" value="Chitin-bd_dom"/>
</dbReference>
<evidence type="ECO:0000313" key="2">
    <source>
        <dbReference type="EMBL" id="KAG7164990.1"/>
    </source>
</evidence>
<organism evidence="2 3">
    <name type="scientific">Homarus americanus</name>
    <name type="common">American lobster</name>
    <dbReference type="NCBI Taxonomy" id="6706"/>
    <lineage>
        <taxon>Eukaryota</taxon>
        <taxon>Metazoa</taxon>
        <taxon>Ecdysozoa</taxon>
        <taxon>Arthropoda</taxon>
        <taxon>Crustacea</taxon>
        <taxon>Multicrustacea</taxon>
        <taxon>Malacostraca</taxon>
        <taxon>Eumalacostraca</taxon>
        <taxon>Eucarida</taxon>
        <taxon>Decapoda</taxon>
        <taxon>Pleocyemata</taxon>
        <taxon>Astacidea</taxon>
        <taxon>Nephropoidea</taxon>
        <taxon>Nephropidae</taxon>
        <taxon>Homarus</taxon>
    </lineage>
</organism>
<dbReference type="PANTHER" id="PTHR22933">
    <property type="entry name" value="FI18007P1-RELATED"/>
    <property type="match status" value="1"/>
</dbReference>
<dbReference type="AlphaFoldDB" id="A0A8J5MUK7"/>
<dbReference type="GO" id="GO:0008061">
    <property type="term" value="F:chitin binding"/>
    <property type="evidence" value="ECO:0007669"/>
    <property type="project" value="InterPro"/>
</dbReference>
<dbReference type="PROSITE" id="PS50940">
    <property type="entry name" value="CHIT_BIND_II"/>
    <property type="match status" value="1"/>
</dbReference>
<dbReference type="Pfam" id="PF01607">
    <property type="entry name" value="CBM_14"/>
    <property type="match status" value="1"/>
</dbReference>
<dbReference type="EMBL" id="JAHLQT010024847">
    <property type="protein sequence ID" value="KAG7164990.1"/>
    <property type="molecule type" value="Genomic_DNA"/>
</dbReference>
<dbReference type="InterPro" id="IPR052976">
    <property type="entry name" value="Scoloptoxin-like"/>
</dbReference>
<protein>
    <submittedName>
        <fullName evidence="2">U-scoloptoxin(01)-Er1a-like 5</fullName>
    </submittedName>
</protein>
<gene>
    <name evidence="2" type="ORF">Hamer_G004727</name>
</gene>
<proteinExistence type="predicted"/>
<comment type="caution">
    <text evidence="2">The sequence shown here is derived from an EMBL/GenBank/DDBJ whole genome shotgun (WGS) entry which is preliminary data.</text>
</comment>
<dbReference type="Proteomes" id="UP000747542">
    <property type="component" value="Unassembled WGS sequence"/>
</dbReference>
<evidence type="ECO:0000259" key="1">
    <source>
        <dbReference type="PROSITE" id="PS50940"/>
    </source>
</evidence>
<dbReference type="PANTHER" id="PTHR22933:SF43">
    <property type="entry name" value="LP10131P"/>
    <property type="match status" value="1"/>
</dbReference>